<accession>A0A9P4Y9P9</accession>
<evidence type="ECO:0000313" key="2">
    <source>
        <dbReference type="Proteomes" id="UP000803844"/>
    </source>
</evidence>
<dbReference type="GO" id="GO:0006044">
    <property type="term" value="P:N-acetylglucosamine metabolic process"/>
    <property type="evidence" value="ECO:0007669"/>
    <property type="project" value="TreeGrafter"/>
</dbReference>
<dbReference type="Proteomes" id="UP000803844">
    <property type="component" value="Unassembled WGS sequence"/>
</dbReference>
<dbReference type="InterPro" id="IPR006813">
    <property type="entry name" value="Glyco_trans_17"/>
</dbReference>
<comment type="caution">
    <text evidence="1">The sequence shown here is derived from an EMBL/GenBank/DDBJ whole genome shotgun (WGS) entry which is preliminary data.</text>
</comment>
<name>A0A9P4Y9P9_CRYP1</name>
<gene>
    <name evidence="1" type="ORF">M406DRAFT_44072</name>
</gene>
<dbReference type="GO" id="GO:0016020">
    <property type="term" value="C:membrane"/>
    <property type="evidence" value="ECO:0007669"/>
    <property type="project" value="InterPro"/>
</dbReference>
<dbReference type="PANTHER" id="PTHR12224:SF0">
    <property type="entry name" value="BETA-1,4-MANNOSYL-GLYCOPROTEIN 4-BETA-N-ACETYLGLUCOSAMINYLTRANSFERASE"/>
    <property type="match status" value="1"/>
</dbReference>
<dbReference type="GeneID" id="63841366"/>
<dbReference type="AlphaFoldDB" id="A0A9P4Y9P9"/>
<keyword evidence="2" id="KW-1185">Reference proteome</keyword>
<dbReference type="GO" id="GO:0003830">
    <property type="term" value="F:beta-1,4-mannosylglycoprotein 4-beta-N-acetylglucosaminyltransferase activity"/>
    <property type="evidence" value="ECO:0007669"/>
    <property type="project" value="InterPro"/>
</dbReference>
<reference evidence="1" key="1">
    <citation type="journal article" date="2020" name="Phytopathology">
        <title>Genome sequence of the chestnut blight fungus Cryphonectria parasitica EP155: A fundamental resource for an archetypical invasive plant pathogen.</title>
        <authorList>
            <person name="Crouch J.A."/>
            <person name="Dawe A."/>
            <person name="Aerts A."/>
            <person name="Barry K."/>
            <person name="Churchill A.C.L."/>
            <person name="Grimwood J."/>
            <person name="Hillman B."/>
            <person name="Milgroom M.G."/>
            <person name="Pangilinan J."/>
            <person name="Smith M."/>
            <person name="Salamov A."/>
            <person name="Schmutz J."/>
            <person name="Yadav J."/>
            <person name="Grigoriev I.V."/>
            <person name="Nuss D."/>
        </authorList>
    </citation>
    <scope>NUCLEOTIDE SEQUENCE</scope>
    <source>
        <strain evidence="1">EP155</strain>
    </source>
</reference>
<proteinExistence type="predicted"/>
<sequence length="355" mass="40812">MSISASSVATELAAAISSTKRLCSTDISQPQFATAVCREHGLEVFDRKPVPKPGLGSGKRKIYDLFIVNNEFDWLEIHLNTTYDFVDYFVVAESPRTATGLDKSLLVRDSWDKLKPYHDKIIYHKLEDPPVFDPRLSLGEDLEGVQRDALFTRVFPRLTGAQAPTEGDILLASDVDEIVRPEALIVLRACTVPQRLTLRCASYFYSFQFRHRDVHWPHPQATTFQGFDGTILPRDLRSGEGTRWRFLASLRRSPVEGDLWNAGWHCSSCFSTVDALLRDMDSLTHMRLDDPEYRDRERIIDRVRKGQDLWDRREKVFDRIENNTDVPASLLGADRRRWRYLVDRNGESAGFMDFP</sequence>
<organism evidence="1 2">
    <name type="scientific">Cryphonectria parasitica (strain ATCC 38755 / EP155)</name>
    <dbReference type="NCBI Taxonomy" id="660469"/>
    <lineage>
        <taxon>Eukaryota</taxon>
        <taxon>Fungi</taxon>
        <taxon>Dikarya</taxon>
        <taxon>Ascomycota</taxon>
        <taxon>Pezizomycotina</taxon>
        <taxon>Sordariomycetes</taxon>
        <taxon>Sordariomycetidae</taxon>
        <taxon>Diaporthales</taxon>
        <taxon>Cryphonectriaceae</taxon>
        <taxon>Cryphonectria-Endothia species complex</taxon>
        <taxon>Cryphonectria</taxon>
    </lineage>
</organism>
<dbReference type="RefSeq" id="XP_040780354.1">
    <property type="nucleotide sequence ID" value="XM_040924237.1"/>
</dbReference>
<dbReference type="OrthoDB" id="6474464at2759"/>
<dbReference type="Pfam" id="PF04724">
    <property type="entry name" value="Glyco_transf_17"/>
    <property type="match status" value="2"/>
</dbReference>
<protein>
    <submittedName>
        <fullName evidence="1">Family 17 glycosyltransferase</fullName>
    </submittedName>
</protein>
<dbReference type="PANTHER" id="PTHR12224">
    <property type="entry name" value="BETA-1,4-MANNOSYL-GLYCOPROTEIN BETA-1,4-N-ACETYLGLUCOSAMINYL-TRANSFERASE"/>
    <property type="match status" value="1"/>
</dbReference>
<evidence type="ECO:0000313" key="1">
    <source>
        <dbReference type="EMBL" id="KAF3769393.1"/>
    </source>
</evidence>
<dbReference type="EMBL" id="MU032345">
    <property type="protein sequence ID" value="KAF3769393.1"/>
    <property type="molecule type" value="Genomic_DNA"/>
</dbReference>